<gene>
    <name evidence="1" type="ORF">T4E_2329</name>
</gene>
<organism evidence="1 2">
    <name type="scientific">Trichinella pseudospiralis</name>
    <name type="common">Parasitic roundworm</name>
    <dbReference type="NCBI Taxonomy" id="6337"/>
    <lineage>
        <taxon>Eukaryota</taxon>
        <taxon>Metazoa</taxon>
        <taxon>Ecdysozoa</taxon>
        <taxon>Nematoda</taxon>
        <taxon>Enoplea</taxon>
        <taxon>Dorylaimia</taxon>
        <taxon>Trichinellida</taxon>
        <taxon>Trichinellidae</taxon>
        <taxon>Trichinella</taxon>
    </lineage>
</organism>
<reference evidence="1 2" key="1">
    <citation type="submission" date="2015-01" db="EMBL/GenBank/DDBJ databases">
        <title>Evolution of Trichinella species and genotypes.</title>
        <authorList>
            <person name="Korhonen P.K."/>
            <person name="Edoardo P."/>
            <person name="Giuseppe L.R."/>
            <person name="Gasser R.B."/>
        </authorList>
    </citation>
    <scope>NUCLEOTIDE SEQUENCE [LARGE SCALE GENOMIC DNA]</scope>
    <source>
        <strain evidence="1">ISS141</strain>
    </source>
</reference>
<proteinExistence type="predicted"/>
<dbReference type="Proteomes" id="UP000054815">
    <property type="component" value="Unassembled WGS sequence"/>
</dbReference>
<accession>A0A0V0XPI6</accession>
<protein>
    <submittedName>
        <fullName evidence="1">Uncharacterized protein</fullName>
    </submittedName>
</protein>
<evidence type="ECO:0000313" key="2">
    <source>
        <dbReference type="Proteomes" id="UP000054815"/>
    </source>
</evidence>
<dbReference type="AlphaFoldDB" id="A0A0V0XPI6"/>
<name>A0A0V0XPI6_TRIPS</name>
<dbReference type="EMBL" id="JYDU01000184">
    <property type="protein sequence ID" value="KRX89835.1"/>
    <property type="molecule type" value="Genomic_DNA"/>
</dbReference>
<comment type="caution">
    <text evidence="1">The sequence shown here is derived from an EMBL/GenBank/DDBJ whole genome shotgun (WGS) entry which is preliminary data.</text>
</comment>
<evidence type="ECO:0000313" key="1">
    <source>
        <dbReference type="EMBL" id="KRX89835.1"/>
    </source>
</evidence>
<sequence length="75" mass="7975">MVYLSVVSRSLKISWEPVLILGWSNLLDRVRPENRLGAGSGRSVGWLACFQSYSIDVGVGVGGGEGMHADVAGQL</sequence>